<gene>
    <name evidence="8" type="ORF">B0I26_11060</name>
</gene>
<reference evidence="8 9" key="1">
    <citation type="submission" date="2018-06" db="EMBL/GenBank/DDBJ databases">
        <title>Genomic Encyclopedia of Type Strains, Phase III (KMG-III): the genomes of soil and plant-associated and newly described type strains.</title>
        <authorList>
            <person name="Whitman W."/>
        </authorList>
    </citation>
    <scope>NUCLEOTIDE SEQUENCE [LARGE SCALE GENOMIC DNA]</scope>
    <source>
        <strain evidence="8 9">CGMCC 1.8979</strain>
    </source>
</reference>
<keyword evidence="6 7" id="KW-0472">Membrane</keyword>
<evidence type="ECO:0000256" key="5">
    <source>
        <dbReference type="ARBA" id="ARBA00022989"/>
    </source>
</evidence>
<feature type="transmembrane region" description="Helical" evidence="7">
    <location>
        <begin position="303"/>
        <end position="321"/>
    </location>
</feature>
<comment type="subcellular location">
    <subcellularLocation>
        <location evidence="1">Cell membrane</location>
        <topology evidence="1">Multi-pass membrane protein</topology>
    </subcellularLocation>
</comment>
<comment type="caution">
    <text evidence="8">The sequence shown here is derived from an EMBL/GenBank/DDBJ whole genome shotgun (WGS) entry which is preliminary data.</text>
</comment>
<feature type="transmembrane region" description="Helical" evidence="7">
    <location>
        <begin position="250"/>
        <end position="266"/>
    </location>
</feature>
<dbReference type="Pfam" id="PF07690">
    <property type="entry name" value="MFS_1"/>
    <property type="match status" value="1"/>
</dbReference>
<accession>A0A327YBC9</accession>
<evidence type="ECO:0000256" key="6">
    <source>
        <dbReference type="ARBA" id="ARBA00023136"/>
    </source>
</evidence>
<dbReference type="EMBL" id="QLMH01000010">
    <property type="protein sequence ID" value="RAK18428.1"/>
    <property type="molecule type" value="Genomic_DNA"/>
</dbReference>
<feature type="transmembrane region" description="Helical" evidence="7">
    <location>
        <begin position="164"/>
        <end position="184"/>
    </location>
</feature>
<dbReference type="CDD" id="cd06173">
    <property type="entry name" value="MFS_MefA_like"/>
    <property type="match status" value="1"/>
</dbReference>
<keyword evidence="4 7" id="KW-0812">Transmembrane</keyword>
<evidence type="ECO:0000313" key="8">
    <source>
        <dbReference type="EMBL" id="RAK18428.1"/>
    </source>
</evidence>
<feature type="transmembrane region" description="Helical" evidence="7">
    <location>
        <begin position="365"/>
        <end position="384"/>
    </location>
</feature>
<evidence type="ECO:0000313" key="9">
    <source>
        <dbReference type="Proteomes" id="UP000248555"/>
    </source>
</evidence>
<keyword evidence="2" id="KW-0813">Transport</keyword>
<keyword evidence="3" id="KW-1003">Cell membrane</keyword>
<dbReference type="PANTHER" id="PTHR43266">
    <property type="entry name" value="MACROLIDE-EFFLUX PROTEIN"/>
    <property type="match status" value="1"/>
</dbReference>
<dbReference type="GO" id="GO:0022857">
    <property type="term" value="F:transmembrane transporter activity"/>
    <property type="evidence" value="ECO:0007669"/>
    <property type="project" value="InterPro"/>
</dbReference>
<dbReference type="Proteomes" id="UP000248555">
    <property type="component" value="Unassembled WGS sequence"/>
</dbReference>
<proteinExistence type="predicted"/>
<feature type="transmembrane region" description="Helical" evidence="7">
    <location>
        <begin position="136"/>
        <end position="158"/>
    </location>
</feature>
<organism evidence="8 9">
    <name type="scientific">Paranoxybacillus vitaminiphilus</name>
    <dbReference type="NCBI Taxonomy" id="581036"/>
    <lineage>
        <taxon>Bacteria</taxon>
        <taxon>Bacillati</taxon>
        <taxon>Bacillota</taxon>
        <taxon>Bacilli</taxon>
        <taxon>Bacillales</taxon>
        <taxon>Anoxybacillaceae</taxon>
        <taxon>Paranoxybacillus</taxon>
    </lineage>
</organism>
<evidence type="ECO:0000256" key="7">
    <source>
        <dbReference type="SAM" id="Phobius"/>
    </source>
</evidence>
<dbReference type="PANTHER" id="PTHR43266:SF7">
    <property type="entry name" value="TRANSPORTER, PUTATIVE-RELATED"/>
    <property type="match status" value="1"/>
</dbReference>
<keyword evidence="5 7" id="KW-1133">Transmembrane helix</keyword>
<keyword evidence="9" id="KW-1185">Reference proteome</keyword>
<dbReference type="Gene3D" id="1.20.1250.20">
    <property type="entry name" value="MFS general substrate transporter like domains"/>
    <property type="match status" value="1"/>
</dbReference>
<feature type="transmembrane region" description="Helical" evidence="7">
    <location>
        <begin position="7"/>
        <end position="28"/>
    </location>
</feature>
<evidence type="ECO:0000256" key="2">
    <source>
        <dbReference type="ARBA" id="ARBA00022448"/>
    </source>
</evidence>
<dbReference type="SUPFAM" id="SSF103473">
    <property type="entry name" value="MFS general substrate transporter"/>
    <property type="match status" value="1"/>
</dbReference>
<name>A0A327YBC9_9BACL</name>
<dbReference type="RefSeq" id="WP_111645669.1">
    <property type="nucleotide sequence ID" value="NZ_QLMH01000010.1"/>
</dbReference>
<sequence length="401" mass="44516">MWHNRNVWLLLVGEFVAGLGLWLGIIGNLEFLQNHVPSDFFKSLILFTGLLAGVAVGPLAGRVIDSTKKKTVLLYSGFARMLSVVFMLLALKYSSVLWMVCFMVAIQISAAFYFPALQAAIPLIVTEKDLLTMNGIHMNVATIARILGTALGGALLVVMNLYSLYIGSMVAYALLFVSTFFLMIQEETSQHKSKQHSKESFKDIIPVLKQTPIVKIALILMIVPYLFIGGFNLMVINISELQHDTSIKGLLYAAEGICFMIGAFIVKRISVNKDLLKLMYSFTITIALAHLSLYFAYIKIASVVSFSLFGLAVGCFFPIVATIFQTKVSKDFHGRFFSFKNMLDRVMFQIVLLGTGLLLDTIGLQWMVVVFGGISLALVFYFIVKNKKGQSDYVSRPNTIA</sequence>
<feature type="transmembrane region" description="Helical" evidence="7">
    <location>
        <begin position="216"/>
        <end position="238"/>
    </location>
</feature>
<dbReference type="InterPro" id="IPR011701">
    <property type="entry name" value="MFS"/>
</dbReference>
<dbReference type="OrthoDB" id="2381825at2"/>
<evidence type="ECO:0000256" key="3">
    <source>
        <dbReference type="ARBA" id="ARBA00022475"/>
    </source>
</evidence>
<dbReference type="InterPro" id="IPR036259">
    <property type="entry name" value="MFS_trans_sf"/>
</dbReference>
<feature type="transmembrane region" description="Helical" evidence="7">
    <location>
        <begin position="40"/>
        <end position="60"/>
    </location>
</feature>
<evidence type="ECO:0000256" key="4">
    <source>
        <dbReference type="ARBA" id="ARBA00022692"/>
    </source>
</evidence>
<protein>
    <submittedName>
        <fullName evidence="8">MFS transporter</fullName>
    </submittedName>
</protein>
<feature type="transmembrane region" description="Helical" evidence="7">
    <location>
        <begin position="278"/>
        <end position="297"/>
    </location>
</feature>
<dbReference type="AlphaFoldDB" id="A0A327YBC9"/>
<evidence type="ECO:0000256" key="1">
    <source>
        <dbReference type="ARBA" id="ARBA00004651"/>
    </source>
</evidence>
<dbReference type="GO" id="GO:0005886">
    <property type="term" value="C:plasma membrane"/>
    <property type="evidence" value="ECO:0007669"/>
    <property type="project" value="UniProtKB-SubCell"/>
</dbReference>